<dbReference type="PATRIC" id="fig|983917.3.peg.1056"/>
<dbReference type="Pfam" id="PF13692">
    <property type="entry name" value="Glyco_trans_1_4"/>
    <property type="match status" value="1"/>
</dbReference>
<dbReference type="InterPro" id="IPR028098">
    <property type="entry name" value="Glyco_trans_4-like_N"/>
</dbReference>
<reference evidence="2 3" key="1">
    <citation type="journal article" date="2012" name="J. Bacteriol.">
        <title>Complete genome sequence of phototrophic betaproteobacterium Rubrivivax gelatinosus IL144.</title>
        <authorList>
            <person name="Nagashima S."/>
            <person name="Kamimura A."/>
            <person name="Shimizu T."/>
            <person name="Nakamura-isaki S."/>
            <person name="Aono E."/>
            <person name="Sakamoto K."/>
            <person name="Ichikawa N."/>
            <person name="Nakazawa H."/>
            <person name="Sekine M."/>
            <person name="Yamazaki S."/>
            <person name="Fujita N."/>
            <person name="Shimada K."/>
            <person name="Hanada S."/>
            <person name="Nagashima K.V.P."/>
        </authorList>
    </citation>
    <scope>NUCLEOTIDE SEQUENCE [LARGE SCALE GENOMIC DNA]</scope>
    <source>
        <strain evidence="3">NBRC 100245 / IL144</strain>
    </source>
</reference>
<dbReference type="EMBL" id="AP012320">
    <property type="protein sequence ID" value="BAL94422.1"/>
    <property type="molecule type" value="Genomic_DNA"/>
</dbReference>
<dbReference type="Pfam" id="PF13439">
    <property type="entry name" value="Glyco_transf_4"/>
    <property type="match status" value="1"/>
</dbReference>
<evidence type="ECO:0000313" key="2">
    <source>
        <dbReference type="EMBL" id="BAL94422.1"/>
    </source>
</evidence>
<dbReference type="PANTHER" id="PTHR12526">
    <property type="entry name" value="GLYCOSYLTRANSFERASE"/>
    <property type="match status" value="1"/>
</dbReference>
<dbReference type="Gene3D" id="3.40.50.2000">
    <property type="entry name" value="Glycogen Phosphorylase B"/>
    <property type="match status" value="2"/>
</dbReference>
<dbReference type="AlphaFoldDB" id="I0HN35"/>
<dbReference type="eggNOG" id="COG0438">
    <property type="taxonomic scope" value="Bacteria"/>
</dbReference>
<dbReference type="KEGG" id="rge:RGE_10810"/>
<dbReference type="GO" id="GO:0016757">
    <property type="term" value="F:glycosyltransferase activity"/>
    <property type="evidence" value="ECO:0007669"/>
    <property type="project" value="UniProtKB-ARBA"/>
</dbReference>
<keyword evidence="2" id="KW-0808">Transferase</keyword>
<dbReference type="CDD" id="cd03801">
    <property type="entry name" value="GT4_PimA-like"/>
    <property type="match status" value="1"/>
</dbReference>
<protein>
    <submittedName>
        <fullName evidence="2">Glycosyl transferase, group 1</fullName>
    </submittedName>
</protein>
<dbReference type="RefSeq" id="WP_014427293.1">
    <property type="nucleotide sequence ID" value="NC_017075.1"/>
</dbReference>
<dbReference type="STRING" id="983917.RGE_10810"/>
<dbReference type="HOGENOM" id="CLU_060265_0_0_4"/>
<dbReference type="SUPFAM" id="SSF53756">
    <property type="entry name" value="UDP-Glycosyltransferase/glycogen phosphorylase"/>
    <property type="match status" value="1"/>
</dbReference>
<keyword evidence="3" id="KW-1185">Reference proteome</keyword>
<evidence type="ECO:0000313" key="3">
    <source>
        <dbReference type="Proteomes" id="UP000007883"/>
    </source>
</evidence>
<organism evidence="2 3">
    <name type="scientific">Rubrivivax gelatinosus (strain NBRC 100245 / IL144)</name>
    <dbReference type="NCBI Taxonomy" id="983917"/>
    <lineage>
        <taxon>Bacteria</taxon>
        <taxon>Pseudomonadati</taxon>
        <taxon>Pseudomonadota</taxon>
        <taxon>Betaproteobacteria</taxon>
        <taxon>Burkholderiales</taxon>
        <taxon>Sphaerotilaceae</taxon>
        <taxon>Rubrivivax</taxon>
    </lineage>
</organism>
<accession>I0HN35</accession>
<sequence length="379" mass="41331">MKPRVAVVQRRMTHYRVPLFEHLRRLLAAEGIELRVLHGVGTPAEASKDDGAELPWAVRIPTRYLLGGRLCWQPFAAAVRDCAVVVVTQENKLLNNLPPLLSPWRRRRLAFWGHGRDMQAPDPDSWSERFKAWTARRVDWWFAYTDISAATIRAAGVPDSRITVLHNSIDTSALRAAIAAARRDGLPALRAEFGLGPGPVGLYIGSLYAGKRIDWLIESTLRLRNLVPGFQLLVAGAGPDRGLLEDAAACHPFVRYVGPVRDERKARCLAVADLVLNPGLVGLGVLDAFAAGLPMITTEYGRAAPEIAYLRSGVNGVVSADELGAFVDACAGLLKDDAARAEMGRRAAESADEYSIERMAERFRDGLLACLDAGPGLRA</sequence>
<name>I0HN35_RUBGI</name>
<feature type="domain" description="Glycosyltransferase subfamily 4-like N-terminal" evidence="1">
    <location>
        <begin position="22"/>
        <end position="172"/>
    </location>
</feature>
<gene>
    <name evidence="2" type="ordered locus">RGE_10810</name>
</gene>
<dbReference type="Proteomes" id="UP000007883">
    <property type="component" value="Chromosome"/>
</dbReference>
<proteinExistence type="predicted"/>
<evidence type="ECO:0000259" key="1">
    <source>
        <dbReference type="Pfam" id="PF13439"/>
    </source>
</evidence>